<dbReference type="OrthoDB" id="3078280at2"/>
<feature type="transmembrane region" description="Helical" evidence="1">
    <location>
        <begin position="177"/>
        <end position="198"/>
    </location>
</feature>
<reference evidence="3" key="1">
    <citation type="submission" date="2016-10" db="EMBL/GenBank/DDBJ databases">
        <authorList>
            <person name="Varghese N."/>
            <person name="Submissions S."/>
        </authorList>
    </citation>
    <scope>NUCLEOTIDE SEQUENCE [LARGE SCALE GENOMIC DNA]</scope>
    <source>
        <strain evidence="3">Z-7934</strain>
    </source>
</reference>
<name>A0A1I3D3W7_9FIRM</name>
<feature type="transmembrane region" description="Helical" evidence="1">
    <location>
        <begin position="278"/>
        <end position="298"/>
    </location>
</feature>
<keyword evidence="1" id="KW-1133">Transmembrane helix</keyword>
<feature type="transmembrane region" description="Helical" evidence="1">
    <location>
        <begin position="26"/>
        <end position="52"/>
    </location>
</feature>
<proteinExistence type="predicted"/>
<dbReference type="EMBL" id="FOQA01000003">
    <property type="protein sequence ID" value="SFH81356.1"/>
    <property type="molecule type" value="Genomic_DNA"/>
</dbReference>
<evidence type="ECO:0008006" key="4">
    <source>
        <dbReference type="Google" id="ProtNLM"/>
    </source>
</evidence>
<evidence type="ECO:0000313" key="2">
    <source>
        <dbReference type="EMBL" id="SFH81356.1"/>
    </source>
</evidence>
<organism evidence="2 3">
    <name type="scientific">Tindallia magadiensis</name>
    <dbReference type="NCBI Taxonomy" id="69895"/>
    <lineage>
        <taxon>Bacteria</taxon>
        <taxon>Bacillati</taxon>
        <taxon>Bacillota</taxon>
        <taxon>Clostridia</taxon>
        <taxon>Peptostreptococcales</taxon>
        <taxon>Tindalliaceae</taxon>
        <taxon>Tindallia</taxon>
    </lineage>
</organism>
<keyword evidence="1" id="KW-0472">Membrane</keyword>
<dbReference type="Proteomes" id="UP000199287">
    <property type="component" value="Unassembled WGS sequence"/>
</dbReference>
<evidence type="ECO:0000256" key="1">
    <source>
        <dbReference type="SAM" id="Phobius"/>
    </source>
</evidence>
<feature type="transmembrane region" description="Helical" evidence="1">
    <location>
        <begin position="72"/>
        <end position="95"/>
    </location>
</feature>
<gene>
    <name evidence="2" type="ORF">SAMN05192551_103137</name>
</gene>
<feature type="transmembrane region" description="Helical" evidence="1">
    <location>
        <begin position="152"/>
        <end position="171"/>
    </location>
</feature>
<sequence length="612" mass="70399">MKPIKKYLDFFRWMISDSLMRYSKRVIIISLTDFLGVTMQVAALGVVLQYIRSLESGRPVSFFGYSVIAQESFGIFLSFASVSFFLLLISAWMIYYSDVQKFKLRVSFDEYCSKRAILKYSNDWLFSPELLKKERAGQDIDVSKVATGDARFYSRALFMTLNLLKPAYYFLIAVPAMLYISLGLTLILGLIISVSLFYQYKVSKNAAKQSMLLEKYNQEAGVERKKLLSFIDLNVLSNTTHYRKEMENAVERTFQSKAITSRYKALEERLKGAPQSTLVSNILMAVGIFVILIIFIGQSLLYEPQWAITIAYLVAIKVALNQLSRVNRILTGINRFYPQISRYRRFVCNDSYLSFNNKLTPEDNRIDETEIENTNSRADDKFRKALIMPSYLEEGTVIGVYYGEKLTKKTANKVISMLTENALPKSSEMLNEYRIVSSHYPLIDNNLLKTIGIWNEHKNWVEHIQGSINSVESMPEEIYGLFEEKMNDQKWNSIPPKIKLLVAIVGAIISNERVVVISEKSISLLTDDTWNQVIEALNEKNVILYYDNPQNMIKGYQESYQVIIGESEIASIIDPTDSEEKEYLRKVVQDMVKSSKRGLNWAEEDEDEDDAE</sequence>
<evidence type="ECO:0000313" key="3">
    <source>
        <dbReference type="Proteomes" id="UP000199287"/>
    </source>
</evidence>
<dbReference type="RefSeq" id="WP_093371118.1">
    <property type="nucleotide sequence ID" value="NZ_FOQA01000003.1"/>
</dbReference>
<keyword evidence="3" id="KW-1185">Reference proteome</keyword>
<accession>A0A1I3D3W7</accession>
<protein>
    <recommendedName>
        <fullName evidence="4">ABC transporter transmembrane region</fullName>
    </recommendedName>
</protein>
<keyword evidence="1" id="KW-0812">Transmembrane</keyword>
<dbReference type="AlphaFoldDB" id="A0A1I3D3W7"/>
<dbReference type="STRING" id="69895.SAMN05192551_103137"/>